<evidence type="ECO:0000313" key="2">
    <source>
        <dbReference type="EMBL" id="SHH65467.1"/>
    </source>
</evidence>
<dbReference type="InterPro" id="IPR036761">
    <property type="entry name" value="TTHA0802/YceI-like_sf"/>
</dbReference>
<protein>
    <submittedName>
        <fullName evidence="2">YceI-like domain-containing protein</fullName>
    </submittedName>
</protein>
<feature type="domain" description="Lipid/polyisoprenoid-binding YceI-like" evidence="1">
    <location>
        <begin position="7"/>
        <end position="77"/>
    </location>
</feature>
<proteinExistence type="predicted"/>
<reference evidence="2 3" key="1">
    <citation type="submission" date="2016-11" db="EMBL/GenBank/DDBJ databases">
        <authorList>
            <person name="Jaros S."/>
            <person name="Januszkiewicz K."/>
            <person name="Wedrychowicz H."/>
        </authorList>
    </citation>
    <scope>NUCLEOTIDE SEQUENCE [LARGE SCALE GENOMIC DNA]</scope>
    <source>
        <strain evidence="2 3">DSM 6792</strain>
    </source>
</reference>
<gene>
    <name evidence="2" type="ORF">SAMN05444388_114108</name>
</gene>
<dbReference type="SUPFAM" id="SSF101874">
    <property type="entry name" value="YceI-like"/>
    <property type="match status" value="1"/>
</dbReference>
<organism evidence="2 3">
    <name type="scientific">Flavobacterium johnsoniae</name>
    <name type="common">Cytophaga johnsonae</name>
    <dbReference type="NCBI Taxonomy" id="986"/>
    <lineage>
        <taxon>Bacteria</taxon>
        <taxon>Pseudomonadati</taxon>
        <taxon>Bacteroidota</taxon>
        <taxon>Flavobacteriia</taxon>
        <taxon>Flavobacteriales</taxon>
        <taxon>Flavobacteriaceae</taxon>
        <taxon>Flavobacterium</taxon>
    </lineage>
</organism>
<dbReference type="AlphaFoldDB" id="A0A1M5UR05"/>
<sequence>MANKIIWVIDPAQSEITFKVKHMMISNVKGEFHTFSGKMEGEDFTTSKITANIDADSIFTNNQQRDTPFKKCRFLRCGKL</sequence>
<accession>A0A1M5UR05</accession>
<dbReference type="Proteomes" id="UP000184112">
    <property type="component" value="Unassembled WGS sequence"/>
</dbReference>
<evidence type="ECO:0000313" key="3">
    <source>
        <dbReference type="Proteomes" id="UP000184112"/>
    </source>
</evidence>
<dbReference type="PANTHER" id="PTHR34406">
    <property type="entry name" value="PROTEIN YCEI"/>
    <property type="match status" value="1"/>
</dbReference>
<dbReference type="PANTHER" id="PTHR34406:SF1">
    <property type="entry name" value="PROTEIN YCEI"/>
    <property type="match status" value="1"/>
</dbReference>
<dbReference type="EMBL" id="FQWH01000014">
    <property type="protein sequence ID" value="SHH65467.1"/>
    <property type="molecule type" value="Genomic_DNA"/>
</dbReference>
<dbReference type="InterPro" id="IPR007372">
    <property type="entry name" value="Lipid/polyisoprenoid-bd_YceI"/>
</dbReference>
<evidence type="ECO:0000259" key="1">
    <source>
        <dbReference type="Pfam" id="PF04264"/>
    </source>
</evidence>
<dbReference type="RefSeq" id="WP_073411063.1">
    <property type="nucleotide sequence ID" value="NZ_FQWH01000014.1"/>
</dbReference>
<dbReference type="Gene3D" id="2.40.128.110">
    <property type="entry name" value="Lipid/polyisoprenoid-binding, YceI-like"/>
    <property type="match status" value="1"/>
</dbReference>
<dbReference type="Pfam" id="PF04264">
    <property type="entry name" value="YceI"/>
    <property type="match status" value="1"/>
</dbReference>
<name>A0A1M5UR05_FLAJO</name>